<dbReference type="SUPFAM" id="SSF55120">
    <property type="entry name" value="Pseudouridine synthase"/>
    <property type="match status" value="1"/>
</dbReference>
<gene>
    <name evidence="4" type="ORF">DBRI00130_LOCUS17256</name>
    <name evidence="5" type="ORF">DBRI00130_LOCUS17257</name>
</gene>
<feature type="signal peptide" evidence="2">
    <location>
        <begin position="1"/>
        <end position="21"/>
    </location>
</feature>
<dbReference type="EMBL" id="HBNS01021772">
    <property type="protein sequence ID" value="CAE4611742.1"/>
    <property type="molecule type" value="Transcribed_RNA"/>
</dbReference>
<dbReference type="Pfam" id="PF00849">
    <property type="entry name" value="PseudoU_synth_2"/>
    <property type="match status" value="1"/>
</dbReference>
<evidence type="ECO:0000313" key="4">
    <source>
        <dbReference type="EMBL" id="CAE4611740.1"/>
    </source>
</evidence>
<dbReference type="InterPro" id="IPR050188">
    <property type="entry name" value="RluA_PseudoU_synthase"/>
</dbReference>
<dbReference type="GO" id="GO:0003723">
    <property type="term" value="F:RNA binding"/>
    <property type="evidence" value="ECO:0007669"/>
    <property type="project" value="InterPro"/>
</dbReference>
<evidence type="ECO:0000256" key="1">
    <source>
        <dbReference type="ARBA" id="ARBA00010876"/>
    </source>
</evidence>
<feature type="chain" id="PRO_5035586341" description="Pseudouridine synthase RsuA/RluA-like domain-containing protein" evidence="2">
    <location>
        <begin position="22"/>
        <end position="560"/>
    </location>
</feature>
<dbReference type="GO" id="GO:0009982">
    <property type="term" value="F:pseudouridine synthase activity"/>
    <property type="evidence" value="ECO:0007669"/>
    <property type="project" value="InterPro"/>
</dbReference>
<reference evidence="5" key="1">
    <citation type="submission" date="2021-01" db="EMBL/GenBank/DDBJ databases">
        <authorList>
            <person name="Corre E."/>
            <person name="Pelletier E."/>
            <person name="Niang G."/>
            <person name="Scheremetjew M."/>
            <person name="Finn R."/>
            <person name="Kale V."/>
            <person name="Holt S."/>
            <person name="Cochrane G."/>
            <person name="Meng A."/>
            <person name="Brown T."/>
            <person name="Cohen L."/>
        </authorList>
    </citation>
    <scope>NUCLEOTIDE SEQUENCE</scope>
    <source>
        <strain evidence="5">GSO104</strain>
    </source>
</reference>
<organism evidence="5">
    <name type="scientific">Ditylum brightwellii</name>
    <dbReference type="NCBI Taxonomy" id="49249"/>
    <lineage>
        <taxon>Eukaryota</taxon>
        <taxon>Sar</taxon>
        <taxon>Stramenopiles</taxon>
        <taxon>Ochrophyta</taxon>
        <taxon>Bacillariophyta</taxon>
        <taxon>Mediophyceae</taxon>
        <taxon>Lithodesmiophycidae</taxon>
        <taxon>Lithodesmiales</taxon>
        <taxon>Lithodesmiaceae</taxon>
        <taxon>Ditylum</taxon>
    </lineage>
</organism>
<dbReference type="AlphaFoldDB" id="A0A6V2G5C6"/>
<dbReference type="PANTHER" id="PTHR21600:SF87">
    <property type="entry name" value="RNA PSEUDOURIDYLATE SYNTHASE DOMAIN-CONTAINING PROTEIN 1"/>
    <property type="match status" value="1"/>
</dbReference>
<proteinExistence type="inferred from homology"/>
<dbReference type="EMBL" id="HBNS01021771">
    <property type="protein sequence ID" value="CAE4611740.1"/>
    <property type="molecule type" value="Transcribed_RNA"/>
</dbReference>
<name>A0A6V2G5C6_9STRA</name>
<dbReference type="InterPro" id="IPR006224">
    <property type="entry name" value="PsdUridine_synth_RluA-like_CS"/>
</dbReference>
<dbReference type="PROSITE" id="PS01129">
    <property type="entry name" value="PSI_RLU"/>
    <property type="match status" value="1"/>
</dbReference>
<sequence>MKRTIFFVLLFVVCFLTTAFQQQPFRRQWTHRSLHSHVRELSATHHSLPLFCRTATGSTGRKALSNYLWYRETKQHSTPTDVIDATEEADEMAYDSGDADDDKDATCNSKIDEDSFFDEAERDAERMSYPKGKPEGYHVTKLYTIPDQGFMSLVTVNNTGGGNSNIGITQEEVDRLGISGTNITLPIALMLLDIEEYPSLSRARKSCRKGNIVVNRGPLVTNSETGKVEFDQETCFKGRVIDRVYPGDVIGIQYRLHGGYYPGFDTHKPPFEVPVVYEDDHFAIVNKPAGIVCYSQRDDSHGIMTIRHALPFALKPPKRGTSEIYRRPLAVHRLDKPTSGLLIVAKTKPALVNLSNQFEQRIVKKTYTAIVNGIPSEPLECSITAEEALILGVDLDTETDGDRWQLIDHTLDGKSAVTVWRPLKYGKSLKAKDSTLTLVELKPKTGRRHQLRRHMSEVKECPLVGDTTYDGGGSALRLRGRGLFLCSNRVRLEHPYYNTVKGREEWDALPASEKCASGKLSLSDDGSTVEVHASIDLPDKFLSFLGKETGRHNKFGAESS</sequence>
<evidence type="ECO:0000259" key="3">
    <source>
        <dbReference type="Pfam" id="PF00849"/>
    </source>
</evidence>
<dbReference type="GO" id="GO:0000455">
    <property type="term" value="P:enzyme-directed rRNA pseudouridine synthesis"/>
    <property type="evidence" value="ECO:0007669"/>
    <property type="project" value="TreeGrafter"/>
</dbReference>
<evidence type="ECO:0000313" key="5">
    <source>
        <dbReference type="EMBL" id="CAE4611742.1"/>
    </source>
</evidence>
<dbReference type="InterPro" id="IPR020103">
    <property type="entry name" value="PsdUridine_synth_cat_dom_sf"/>
</dbReference>
<dbReference type="InterPro" id="IPR006145">
    <property type="entry name" value="PsdUridine_synth_RsuA/RluA"/>
</dbReference>
<accession>A0A6V2G5C6</accession>
<comment type="similarity">
    <text evidence="1">Belongs to the pseudouridine synthase RluA family.</text>
</comment>
<dbReference type="PANTHER" id="PTHR21600">
    <property type="entry name" value="MITOCHONDRIAL RNA PSEUDOURIDINE SYNTHASE"/>
    <property type="match status" value="1"/>
</dbReference>
<feature type="domain" description="Pseudouridine synthase RsuA/RluA-like" evidence="3">
    <location>
        <begin position="281"/>
        <end position="456"/>
    </location>
</feature>
<keyword evidence="2" id="KW-0732">Signal</keyword>
<dbReference type="Gene3D" id="3.30.2350.10">
    <property type="entry name" value="Pseudouridine synthase"/>
    <property type="match status" value="1"/>
</dbReference>
<dbReference type="CDD" id="cd02869">
    <property type="entry name" value="PseudoU_synth_RluA_like"/>
    <property type="match status" value="1"/>
</dbReference>
<evidence type="ECO:0000256" key="2">
    <source>
        <dbReference type="SAM" id="SignalP"/>
    </source>
</evidence>
<protein>
    <recommendedName>
        <fullName evidence="3">Pseudouridine synthase RsuA/RluA-like domain-containing protein</fullName>
    </recommendedName>
</protein>